<protein>
    <recommendedName>
        <fullName evidence="2">N-acetylmuramoyl-L-alanine amidase</fullName>
        <ecNumber evidence="2">3.5.1.28</ecNumber>
    </recommendedName>
</protein>
<evidence type="ECO:0000256" key="1">
    <source>
        <dbReference type="ARBA" id="ARBA00001561"/>
    </source>
</evidence>
<dbReference type="Gene3D" id="3.40.630.40">
    <property type="entry name" value="Zn-dependent exopeptidases"/>
    <property type="match status" value="1"/>
</dbReference>
<evidence type="ECO:0000256" key="2">
    <source>
        <dbReference type="ARBA" id="ARBA00011901"/>
    </source>
</evidence>
<dbReference type="Pfam" id="PF01520">
    <property type="entry name" value="Amidase_3"/>
    <property type="match status" value="1"/>
</dbReference>
<evidence type="ECO:0000259" key="4">
    <source>
        <dbReference type="SMART" id="SM00646"/>
    </source>
</evidence>
<accession>A0AAE3TB22</accession>
<reference evidence="5" key="1">
    <citation type="submission" date="2023-03" db="EMBL/GenBank/DDBJ databases">
        <title>Stygiobacter electus gen. nov., sp. nov., facultatively anaerobic thermotolerant bacterium of the class Ignavibacteria from a well of Yessentuki mineral water deposit.</title>
        <authorList>
            <person name="Podosokorskaya O.A."/>
            <person name="Elcheninov A.G."/>
            <person name="Petrova N.F."/>
            <person name="Zavarzina D.G."/>
            <person name="Kublanov I.V."/>
            <person name="Merkel A.Y."/>
        </authorList>
    </citation>
    <scope>NUCLEOTIDE SEQUENCE</scope>
    <source>
        <strain evidence="5">09-Me</strain>
    </source>
</reference>
<dbReference type="Proteomes" id="UP001221302">
    <property type="component" value="Unassembled WGS sequence"/>
</dbReference>
<dbReference type="SMART" id="SM00646">
    <property type="entry name" value="Ami_3"/>
    <property type="match status" value="1"/>
</dbReference>
<proteinExistence type="predicted"/>
<dbReference type="GO" id="GO:0030288">
    <property type="term" value="C:outer membrane-bounded periplasmic space"/>
    <property type="evidence" value="ECO:0007669"/>
    <property type="project" value="TreeGrafter"/>
</dbReference>
<keyword evidence="3" id="KW-0378">Hydrolase</keyword>
<evidence type="ECO:0000313" key="6">
    <source>
        <dbReference type="Proteomes" id="UP001221302"/>
    </source>
</evidence>
<dbReference type="PANTHER" id="PTHR30404">
    <property type="entry name" value="N-ACETYLMURAMOYL-L-ALANINE AMIDASE"/>
    <property type="match status" value="1"/>
</dbReference>
<gene>
    <name evidence="5" type="ORF">P0M35_01730</name>
</gene>
<dbReference type="PANTHER" id="PTHR30404:SF0">
    <property type="entry name" value="N-ACETYLMURAMOYL-L-ALANINE AMIDASE AMIC"/>
    <property type="match status" value="1"/>
</dbReference>
<dbReference type="EMBL" id="JARGDL010000002">
    <property type="protein sequence ID" value="MDF1610858.1"/>
    <property type="molecule type" value="Genomic_DNA"/>
</dbReference>
<name>A0AAE3TB22_9BACT</name>
<dbReference type="CDD" id="cd02696">
    <property type="entry name" value="MurNAc-LAA"/>
    <property type="match status" value="1"/>
</dbReference>
<dbReference type="EC" id="3.5.1.28" evidence="2"/>
<evidence type="ECO:0000313" key="5">
    <source>
        <dbReference type="EMBL" id="MDF1610858.1"/>
    </source>
</evidence>
<evidence type="ECO:0000256" key="3">
    <source>
        <dbReference type="ARBA" id="ARBA00022801"/>
    </source>
</evidence>
<organism evidence="5 6">
    <name type="scientific">Stygiobacter electus</name>
    <dbReference type="NCBI Taxonomy" id="3032292"/>
    <lineage>
        <taxon>Bacteria</taxon>
        <taxon>Pseudomonadati</taxon>
        <taxon>Ignavibacteriota</taxon>
        <taxon>Ignavibacteria</taxon>
        <taxon>Ignavibacteriales</taxon>
        <taxon>Melioribacteraceae</taxon>
        <taxon>Stygiobacter</taxon>
    </lineage>
</organism>
<feature type="domain" description="MurNAc-LAA" evidence="4">
    <location>
        <begin position="119"/>
        <end position="250"/>
    </location>
</feature>
<dbReference type="InterPro" id="IPR002508">
    <property type="entry name" value="MurNAc-LAA_cat"/>
</dbReference>
<dbReference type="GO" id="GO:0008745">
    <property type="term" value="F:N-acetylmuramoyl-L-alanine amidase activity"/>
    <property type="evidence" value="ECO:0007669"/>
    <property type="project" value="UniProtKB-EC"/>
</dbReference>
<dbReference type="RefSeq" id="WP_321534625.1">
    <property type="nucleotide sequence ID" value="NZ_JARGDL010000002.1"/>
</dbReference>
<keyword evidence="6" id="KW-1185">Reference proteome</keyword>
<comment type="caution">
    <text evidence="5">The sequence shown here is derived from an EMBL/GenBank/DDBJ whole genome shotgun (WGS) entry which is preliminary data.</text>
</comment>
<comment type="catalytic activity">
    <reaction evidence="1">
        <text>Hydrolyzes the link between N-acetylmuramoyl residues and L-amino acid residues in certain cell-wall glycopeptides.</text>
        <dbReference type="EC" id="3.5.1.28"/>
    </reaction>
</comment>
<sequence length="356" mass="41337">MRKRNSILIITLLIILQIGCTKVIVYNVPLYEQPIDWKEISTRNKTISEYSKYLNGKKIFLDAGHGGEDRKNKSHNGEIIEADVNLRVVLNLKSYLEQAGAIVFLSRDKDTTVQLGDRSELANKRNVDLFISIHHNAPSKVEDDYTNYTSVYYHAFENDYEHEPCNKDLARYIQRDLSYVMNNPSGLGSFDGTYSDYNIYPKEGFSVLRKTKAQAVLVECAFHTSRFEEMRLNNEEFNQIQAWGIFRGLAKYFKAEIPSLTFLEDSTSYSDSVATLFFRFDNQQKINSRSIQIFFNKNESEYSFDKNQNILAIPVKLINTNPFEIKIIASNNNGNHLRKTFYNFKIDENKKIRLIE</sequence>
<dbReference type="InterPro" id="IPR050695">
    <property type="entry name" value="N-acetylmuramoyl_amidase_3"/>
</dbReference>
<dbReference type="AlphaFoldDB" id="A0AAE3TB22"/>
<dbReference type="SUPFAM" id="SSF53187">
    <property type="entry name" value="Zn-dependent exopeptidases"/>
    <property type="match status" value="1"/>
</dbReference>
<dbReference type="GO" id="GO:0009253">
    <property type="term" value="P:peptidoglycan catabolic process"/>
    <property type="evidence" value="ECO:0007669"/>
    <property type="project" value="InterPro"/>
</dbReference>